<organism evidence="1 2">
    <name type="scientific">Klebsormidium nitens</name>
    <name type="common">Green alga</name>
    <name type="synonym">Ulothrix nitens</name>
    <dbReference type="NCBI Taxonomy" id="105231"/>
    <lineage>
        <taxon>Eukaryota</taxon>
        <taxon>Viridiplantae</taxon>
        <taxon>Streptophyta</taxon>
        <taxon>Klebsormidiophyceae</taxon>
        <taxon>Klebsormidiales</taxon>
        <taxon>Klebsormidiaceae</taxon>
        <taxon>Klebsormidium</taxon>
    </lineage>
</organism>
<keyword evidence="2" id="KW-1185">Reference proteome</keyword>
<dbReference type="AlphaFoldDB" id="A0A1Y1IQV9"/>
<name>A0A1Y1IQV9_KLENI</name>
<dbReference type="Proteomes" id="UP000054558">
    <property type="component" value="Unassembled WGS sequence"/>
</dbReference>
<proteinExistence type="predicted"/>
<protein>
    <submittedName>
        <fullName evidence="1">Uncharacterized protein</fullName>
    </submittedName>
</protein>
<reference evidence="1 2" key="1">
    <citation type="journal article" date="2014" name="Nat. Commun.">
        <title>Klebsormidium flaccidum genome reveals primary factors for plant terrestrial adaptation.</title>
        <authorList>
            <person name="Hori K."/>
            <person name="Maruyama F."/>
            <person name="Fujisawa T."/>
            <person name="Togashi T."/>
            <person name="Yamamoto N."/>
            <person name="Seo M."/>
            <person name="Sato S."/>
            <person name="Yamada T."/>
            <person name="Mori H."/>
            <person name="Tajima N."/>
            <person name="Moriyama T."/>
            <person name="Ikeuchi M."/>
            <person name="Watanabe M."/>
            <person name="Wada H."/>
            <person name="Kobayashi K."/>
            <person name="Saito M."/>
            <person name="Masuda T."/>
            <person name="Sasaki-Sekimoto Y."/>
            <person name="Mashiguchi K."/>
            <person name="Awai K."/>
            <person name="Shimojima M."/>
            <person name="Masuda S."/>
            <person name="Iwai M."/>
            <person name="Nobusawa T."/>
            <person name="Narise T."/>
            <person name="Kondo S."/>
            <person name="Saito H."/>
            <person name="Sato R."/>
            <person name="Murakawa M."/>
            <person name="Ihara Y."/>
            <person name="Oshima-Yamada Y."/>
            <person name="Ohtaka K."/>
            <person name="Satoh M."/>
            <person name="Sonobe K."/>
            <person name="Ishii M."/>
            <person name="Ohtani R."/>
            <person name="Kanamori-Sato M."/>
            <person name="Honoki R."/>
            <person name="Miyazaki D."/>
            <person name="Mochizuki H."/>
            <person name="Umetsu J."/>
            <person name="Higashi K."/>
            <person name="Shibata D."/>
            <person name="Kamiya Y."/>
            <person name="Sato N."/>
            <person name="Nakamura Y."/>
            <person name="Tabata S."/>
            <person name="Ida S."/>
            <person name="Kurokawa K."/>
            <person name="Ohta H."/>
        </authorList>
    </citation>
    <scope>NUCLEOTIDE SEQUENCE [LARGE SCALE GENOMIC DNA]</scope>
    <source>
        <strain evidence="1 2">NIES-2285</strain>
    </source>
</reference>
<sequence>MLHILLSIIKCGSTRLNSIKTNVTRRRKKDGKLMKHKQNSRKGTDKNVDAFLRKDGALAVGVEAEGNNRDAPLEYCLCYSGWGPLTARRVWNIKTKSKLLYCFAVATTSCVFPNMEQRVANKALVEHLYLCLYLLLSEELHFIQCGAPVLAQHVELSNLEEADRADDVLAVVRRDAKKGLGKLPCKVDRTGIKAAIVRCAAGGALARAPAP</sequence>
<accession>A0A1Y1IQV9</accession>
<evidence type="ECO:0000313" key="1">
    <source>
        <dbReference type="EMBL" id="GAQ93295.1"/>
    </source>
</evidence>
<dbReference type="EMBL" id="DF238372">
    <property type="protein sequence ID" value="GAQ93295.1"/>
    <property type="molecule type" value="Genomic_DNA"/>
</dbReference>
<gene>
    <name evidence="1" type="ORF">KFL_014230010</name>
</gene>
<evidence type="ECO:0000313" key="2">
    <source>
        <dbReference type="Proteomes" id="UP000054558"/>
    </source>
</evidence>